<evidence type="ECO:0000313" key="5">
    <source>
        <dbReference type="EMBL" id="EAR14611.1"/>
    </source>
</evidence>
<evidence type="ECO:0000256" key="1">
    <source>
        <dbReference type="ARBA" id="ARBA00007825"/>
    </source>
</evidence>
<dbReference type="PANTHER" id="PTHR33711:SF10">
    <property type="entry name" value="INTRADIOL RING-CLEAVAGE DIOXYGENASES DOMAIN-CONTAINING PROTEIN"/>
    <property type="match status" value="1"/>
</dbReference>
<dbReference type="SUPFAM" id="SSF49482">
    <property type="entry name" value="Aromatic compound dioxygenase"/>
    <property type="match status" value="1"/>
</dbReference>
<dbReference type="RefSeq" id="WP_015755399.1">
    <property type="nucleotide sequence ID" value="NC_013222.1"/>
</dbReference>
<dbReference type="KEGG" id="rbi:RB2501_01006"/>
<proteinExistence type="inferred from homology"/>
<gene>
    <name evidence="5" type="ordered locus">RB2501_01006</name>
</gene>
<organism evidence="5 6">
    <name type="scientific">Robiginitalea biformata (strain ATCC BAA-864 / DSM 15991 / KCTC 12146 / HTCC2501)</name>
    <dbReference type="NCBI Taxonomy" id="313596"/>
    <lineage>
        <taxon>Bacteria</taxon>
        <taxon>Pseudomonadati</taxon>
        <taxon>Bacteroidota</taxon>
        <taxon>Flavobacteriia</taxon>
        <taxon>Flavobacteriales</taxon>
        <taxon>Flavobacteriaceae</taxon>
        <taxon>Robiginitalea</taxon>
    </lineage>
</organism>
<dbReference type="STRING" id="313596.RB2501_01006"/>
<dbReference type="Pfam" id="PF00775">
    <property type="entry name" value="Dioxygenase_C"/>
    <property type="match status" value="1"/>
</dbReference>
<dbReference type="EMBL" id="CP001712">
    <property type="protein sequence ID" value="EAR14611.1"/>
    <property type="molecule type" value="Genomic_DNA"/>
</dbReference>
<dbReference type="GO" id="GO:0008199">
    <property type="term" value="F:ferric iron binding"/>
    <property type="evidence" value="ECO:0007669"/>
    <property type="project" value="InterPro"/>
</dbReference>
<dbReference type="GO" id="GO:0016702">
    <property type="term" value="F:oxidoreductase activity, acting on single donors with incorporation of molecular oxygen, incorporation of two atoms of oxygen"/>
    <property type="evidence" value="ECO:0007669"/>
    <property type="project" value="InterPro"/>
</dbReference>
<keyword evidence="6" id="KW-1185">Reference proteome</keyword>
<evidence type="ECO:0000256" key="3">
    <source>
        <dbReference type="ARBA" id="ARBA00023002"/>
    </source>
</evidence>
<accession>A4CNZ4</accession>
<dbReference type="InterPro" id="IPR015889">
    <property type="entry name" value="Intradiol_dOase_core"/>
</dbReference>
<evidence type="ECO:0000259" key="4">
    <source>
        <dbReference type="Pfam" id="PF00775"/>
    </source>
</evidence>
<dbReference type="PANTHER" id="PTHR33711">
    <property type="entry name" value="DIOXYGENASE, PUTATIVE (AFU_ORTHOLOGUE AFUA_2G02910)-RELATED"/>
    <property type="match status" value="1"/>
</dbReference>
<dbReference type="Proteomes" id="UP000009049">
    <property type="component" value="Chromosome"/>
</dbReference>
<evidence type="ECO:0000313" key="6">
    <source>
        <dbReference type="Proteomes" id="UP000009049"/>
    </source>
</evidence>
<dbReference type="InterPro" id="IPR000627">
    <property type="entry name" value="Intradiol_dOase_C"/>
</dbReference>
<keyword evidence="3" id="KW-0560">Oxidoreductase</keyword>
<dbReference type="eggNOG" id="COG3485">
    <property type="taxonomic scope" value="Bacteria"/>
</dbReference>
<sequence>MDNLIGAAIPSRPAGISNAVLLLLALAFWSCRGQGGRDASADHPTPQKQGAQEERVVGGPCEGCEALLEYGDRPLNAVDTLPKFKETEPKLRLTGTVFQADGKTPAEGVILYFYQTNREGIYETRGDETGWARHHGFIRGWVRTGPDGKYTIYTFRPGAYPSRSEPEHIHLTVKEPNTIPYYLDSYHFQDDPLLTGTHRKAMDNRGGSGIVAPRPEDGMLTAYRDLFLGLHIPGY</sequence>
<comment type="similarity">
    <text evidence="1">Belongs to the intradiol ring-cleavage dioxygenase family.</text>
</comment>
<dbReference type="InterPro" id="IPR050770">
    <property type="entry name" value="Intradiol_RC_Dioxygenase"/>
</dbReference>
<dbReference type="Gene3D" id="2.60.130.10">
    <property type="entry name" value="Aromatic compound dioxygenase"/>
    <property type="match status" value="1"/>
</dbReference>
<dbReference type="HOGENOM" id="CLU_102946_0_0_10"/>
<name>A4CNZ4_ROBBH</name>
<reference evidence="5 6" key="1">
    <citation type="journal article" date="2009" name="J. Bacteriol.">
        <title>Complete genome sequence of Robiginitalea biformata HTCC2501.</title>
        <authorList>
            <person name="Oh H.M."/>
            <person name="Giovannoni S.J."/>
            <person name="Lee K."/>
            <person name="Ferriera S."/>
            <person name="Johnson J."/>
            <person name="Cho J.C."/>
        </authorList>
    </citation>
    <scope>NUCLEOTIDE SEQUENCE [LARGE SCALE GENOMIC DNA]</scope>
    <source>
        <strain evidence="6">ATCC BAA-864 / HTCC2501 / KCTC 12146</strain>
    </source>
</reference>
<protein>
    <recommendedName>
        <fullName evidence="4">Intradiol ring-cleavage dioxygenases domain-containing protein</fullName>
    </recommendedName>
</protein>
<evidence type="ECO:0000256" key="2">
    <source>
        <dbReference type="ARBA" id="ARBA00022964"/>
    </source>
</evidence>
<dbReference type="AlphaFoldDB" id="A4CNZ4"/>
<keyword evidence="2" id="KW-0223">Dioxygenase</keyword>
<feature type="domain" description="Intradiol ring-cleavage dioxygenases" evidence="4">
    <location>
        <begin position="90"/>
        <end position="193"/>
    </location>
</feature>